<dbReference type="InterPro" id="IPR020992">
    <property type="entry name" value="Tail_Prtase_C"/>
</dbReference>
<dbReference type="SUPFAM" id="SSF52096">
    <property type="entry name" value="ClpP/crotonase"/>
    <property type="match status" value="1"/>
</dbReference>
<keyword evidence="3" id="KW-0720">Serine protease</keyword>
<dbReference type="PANTHER" id="PTHR32060">
    <property type="entry name" value="TAIL-SPECIFIC PROTEASE"/>
    <property type="match status" value="1"/>
</dbReference>
<dbReference type="Pfam" id="PF11818">
    <property type="entry name" value="DUF3340"/>
    <property type="match status" value="1"/>
</dbReference>
<dbReference type="Gene3D" id="3.90.226.10">
    <property type="entry name" value="2-enoyl-CoA Hydratase, Chain A, domain 1"/>
    <property type="match status" value="1"/>
</dbReference>
<dbReference type="PANTHER" id="PTHR32060:SF22">
    <property type="entry name" value="CARBOXYL-TERMINAL-PROCESSING PEPTIDASE 3, CHLOROPLASTIC"/>
    <property type="match status" value="1"/>
</dbReference>
<dbReference type="GO" id="GO:0007165">
    <property type="term" value="P:signal transduction"/>
    <property type="evidence" value="ECO:0007669"/>
    <property type="project" value="TreeGrafter"/>
</dbReference>
<feature type="chain" id="PRO_5015608249" description="Tail specific protease domain-containing protein" evidence="4">
    <location>
        <begin position="20"/>
        <end position="683"/>
    </location>
</feature>
<dbReference type="KEGG" id="aue:C5O00_12235"/>
<keyword evidence="1" id="KW-0645">Protease</keyword>
<proteinExistence type="predicted"/>
<dbReference type="CDD" id="cd07560">
    <property type="entry name" value="Peptidase_S41_CPP"/>
    <property type="match status" value="1"/>
</dbReference>
<gene>
    <name evidence="6" type="ORF">C5O00_12235</name>
</gene>
<reference evidence="6 7" key="1">
    <citation type="submission" date="2018-02" db="EMBL/GenBank/DDBJ databases">
        <title>Genomic analysis of the strain RR4-38 isolated from a seawater recirculating aquaculture system.</title>
        <authorList>
            <person name="Kim Y.-S."/>
            <person name="Jang Y.H."/>
            <person name="Kim K.-H."/>
        </authorList>
    </citation>
    <scope>NUCLEOTIDE SEQUENCE [LARGE SCALE GENOMIC DNA]</scope>
    <source>
        <strain evidence="6 7">RR4-38</strain>
    </source>
</reference>
<feature type="signal peptide" evidence="4">
    <location>
        <begin position="1"/>
        <end position="19"/>
    </location>
</feature>
<evidence type="ECO:0000313" key="7">
    <source>
        <dbReference type="Proteomes" id="UP000238442"/>
    </source>
</evidence>
<dbReference type="InterPro" id="IPR040573">
    <property type="entry name" value="TSP_N"/>
</dbReference>
<dbReference type="SUPFAM" id="SSF50156">
    <property type="entry name" value="PDZ domain-like"/>
    <property type="match status" value="1"/>
</dbReference>
<dbReference type="GO" id="GO:0008236">
    <property type="term" value="F:serine-type peptidase activity"/>
    <property type="evidence" value="ECO:0007669"/>
    <property type="project" value="UniProtKB-KW"/>
</dbReference>
<dbReference type="GO" id="GO:0030288">
    <property type="term" value="C:outer membrane-bounded periplasmic space"/>
    <property type="evidence" value="ECO:0007669"/>
    <property type="project" value="TreeGrafter"/>
</dbReference>
<sequence>MIRNLCLITSFLFSLAANSQSEPPFCEQMAALKSLVESQHFKPKPFDDALSSGVYKLFVKRLDEDKILFTDADIAVFKKDSLLIDDYLRDNNCDFIQKYIKTLRQRIAETKQVLESYRNTKLDYSGTDTLKYYRTKESGYFDDTAAMKKYWSKRLRFEILSKMTEEDSLIERLEKNFNILETEIRPKVFEKMLCQLDEMENAEGSIERFTTETFLNAFTNYQDPNTTFFNNTDKTMFENSVSTSLMTFGLYTDKNEEGEIVVSYVTPGGAAYFEGTIEEGDVVRSLRSGTSVVETTCISNEEITAFLTDNNHTKVTFRIKKKDGTIKLVNLSKKADKAVENLIRGYVVKKEFPVGYISIPSFYTDFESPNGLGVANDVAKEIYKLKKENIQGLIIDLRFNGGGSMKEASDLSGMFIDRGPVSILKYKDGETYTVRDANRGTVFNKPIVIILNGYSASASEFFASLMQDYNRAIIVGAVSYGKSSMQAIFPLDEEKEELGYCKITTDMFYRVTGQSNQSRGVIPDIIFPSMYDGLDISEKHIDFALSNDSVAVTVPHKPKRKIPINFLKEKSEYRMSLDEGFRKIKDLNKALVNNYIKKDTIYSLTLRNVYGDLNGYNELWKDFISYFENRKGVLTVRNTASTEELLQYNDDEKKINAFSMAEIGNDIFIEEAFNIISDINEIK</sequence>
<organism evidence="6 7">
    <name type="scientific">Pukyongia salina</name>
    <dbReference type="NCBI Taxonomy" id="2094025"/>
    <lineage>
        <taxon>Bacteria</taxon>
        <taxon>Pseudomonadati</taxon>
        <taxon>Bacteroidota</taxon>
        <taxon>Flavobacteriia</taxon>
        <taxon>Flavobacteriales</taxon>
        <taxon>Flavobacteriaceae</taxon>
        <taxon>Pukyongia</taxon>
    </lineage>
</organism>
<dbReference type="GO" id="GO:0004175">
    <property type="term" value="F:endopeptidase activity"/>
    <property type="evidence" value="ECO:0007669"/>
    <property type="project" value="TreeGrafter"/>
</dbReference>
<evidence type="ECO:0000256" key="2">
    <source>
        <dbReference type="ARBA" id="ARBA00022801"/>
    </source>
</evidence>
<dbReference type="AlphaFoldDB" id="A0A2S0HYY1"/>
<dbReference type="InterPro" id="IPR036034">
    <property type="entry name" value="PDZ_sf"/>
</dbReference>
<dbReference type="RefSeq" id="WP_105217121.1">
    <property type="nucleotide sequence ID" value="NZ_CP027062.1"/>
</dbReference>
<dbReference type="SMART" id="SM00245">
    <property type="entry name" value="TSPc"/>
    <property type="match status" value="1"/>
</dbReference>
<dbReference type="Gene3D" id="2.30.42.10">
    <property type="match status" value="1"/>
</dbReference>
<accession>A0A2S0HYY1</accession>
<dbReference type="Pfam" id="PF17804">
    <property type="entry name" value="TSP_NTD"/>
    <property type="match status" value="1"/>
</dbReference>
<evidence type="ECO:0000313" key="6">
    <source>
        <dbReference type="EMBL" id="AVI51881.1"/>
    </source>
</evidence>
<dbReference type="GO" id="GO:0006508">
    <property type="term" value="P:proteolysis"/>
    <property type="evidence" value="ECO:0007669"/>
    <property type="project" value="UniProtKB-KW"/>
</dbReference>
<protein>
    <recommendedName>
        <fullName evidence="5">Tail specific protease domain-containing protein</fullName>
    </recommendedName>
</protein>
<dbReference type="InterPro" id="IPR029045">
    <property type="entry name" value="ClpP/crotonase-like_dom_sf"/>
</dbReference>
<keyword evidence="7" id="KW-1185">Reference proteome</keyword>
<dbReference type="OrthoDB" id="9812068at2"/>
<evidence type="ECO:0000259" key="5">
    <source>
        <dbReference type="SMART" id="SM00245"/>
    </source>
</evidence>
<name>A0A2S0HYY1_9FLAO</name>
<dbReference type="InterPro" id="IPR004447">
    <property type="entry name" value="Peptidase_S41A"/>
</dbReference>
<evidence type="ECO:0000256" key="3">
    <source>
        <dbReference type="ARBA" id="ARBA00022825"/>
    </source>
</evidence>
<dbReference type="InterPro" id="IPR005151">
    <property type="entry name" value="Tail-specific_protease"/>
</dbReference>
<evidence type="ECO:0000256" key="4">
    <source>
        <dbReference type="SAM" id="SignalP"/>
    </source>
</evidence>
<dbReference type="Proteomes" id="UP000238442">
    <property type="component" value="Chromosome"/>
</dbReference>
<evidence type="ECO:0000256" key="1">
    <source>
        <dbReference type="ARBA" id="ARBA00022670"/>
    </source>
</evidence>
<keyword evidence="2" id="KW-0378">Hydrolase</keyword>
<dbReference type="Pfam" id="PF03572">
    <property type="entry name" value="Peptidase_S41"/>
    <property type="match status" value="1"/>
</dbReference>
<keyword evidence="4" id="KW-0732">Signal</keyword>
<feature type="domain" description="Tail specific protease" evidence="5">
    <location>
        <begin position="321"/>
        <end position="528"/>
    </location>
</feature>
<dbReference type="EMBL" id="CP027062">
    <property type="protein sequence ID" value="AVI51881.1"/>
    <property type="molecule type" value="Genomic_DNA"/>
</dbReference>